<accession>A0ABN2MUR9</accession>
<feature type="domain" description="Amidohydrolase-related" evidence="2">
    <location>
        <begin position="102"/>
        <end position="398"/>
    </location>
</feature>
<gene>
    <name evidence="3" type="ORF">GCM10009836_17070</name>
</gene>
<evidence type="ECO:0000313" key="4">
    <source>
        <dbReference type="Proteomes" id="UP001500449"/>
    </source>
</evidence>
<sequence>MPERTLPKIISVDDHVVEPRTLFETWLPRKFQDRAPRVERRWIDMTTDAYHDTEAAEGEGLPADVWIYGTSMYVPRRPVVVLKDVETSAEMRDKEPVTYDQMDPACYVPSERIKAMDTQHVEASLGFPSFPRFCGQAFSEQYPDDRELGLACVRAYNDWMVEEWCGDSGGRLIPAQVVPLWDAELAAEEIRRNAARGVRAVTFSEIIGHLGFKNIHHRNWDPFFRACEETGTVVSMHIGSASLMTTPPPDSATVVVPILQFTNSLSSMADFVFSGILDRFPALKLAYSEGQAGWMPYALERMDHAYRHHTWAIGEHRLQELPSTYVRRNMYGCIFADRHAIRNAHEIGIDNVMFEVDFPHADGPYPHTYDHLSSQFAGIDEETTYKIVRGNAIRVYELDLDRDRVAPVPAAVAGS</sequence>
<protein>
    <submittedName>
        <fullName evidence="3">Amidohydrolase family protein</fullName>
    </submittedName>
</protein>
<evidence type="ECO:0000256" key="1">
    <source>
        <dbReference type="ARBA" id="ARBA00023239"/>
    </source>
</evidence>
<dbReference type="PANTHER" id="PTHR21240:SF28">
    <property type="entry name" value="ISO-OROTATE DECARBOXYLASE (EUROFUNG)"/>
    <property type="match status" value="1"/>
</dbReference>
<keyword evidence="4" id="KW-1185">Reference proteome</keyword>
<dbReference type="InterPro" id="IPR006680">
    <property type="entry name" value="Amidohydro-rel"/>
</dbReference>
<keyword evidence="1" id="KW-0456">Lyase</keyword>
<dbReference type="InterPro" id="IPR032465">
    <property type="entry name" value="ACMSD"/>
</dbReference>
<dbReference type="EMBL" id="BAAAQK010000004">
    <property type="protein sequence ID" value="GAA1838611.1"/>
    <property type="molecule type" value="Genomic_DNA"/>
</dbReference>
<dbReference type="RefSeq" id="WP_344414225.1">
    <property type="nucleotide sequence ID" value="NZ_BAAAQK010000004.1"/>
</dbReference>
<comment type="caution">
    <text evidence="3">The sequence shown here is derived from an EMBL/GenBank/DDBJ whole genome shotgun (WGS) entry which is preliminary data.</text>
</comment>
<proteinExistence type="predicted"/>
<evidence type="ECO:0000313" key="3">
    <source>
        <dbReference type="EMBL" id="GAA1838611.1"/>
    </source>
</evidence>
<dbReference type="PANTHER" id="PTHR21240">
    <property type="entry name" value="2-AMINO-3-CARBOXYLMUCONATE-6-SEMIALDEHYDE DECARBOXYLASE"/>
    <property type="match status" value="1"/>
</dbReference>
<reference evidence="3 4" key="1">
    <citation type="journal article" date="2019" name="Int. J. Syst. Evol. Microbiol.">
        <title>The Global Catalogue of Microorganisms (GCM) 10K type strain sequencing project: providing services to taxonomists for standard genome sequencing and annotation.</title>
        <authorList>
            <consortium name="The Broad Institute Genomics Platform"/>
            <consortium name="The Broad Institute Genome Sequencing Center for Infectious Disease"/>
            <person name="Wu L."/>
            <person name="Ma J."/>
        </authorList>
    </citation>
    <scope>NUCLEOTIDE SEQUENCE [LARGE SCALE GENOMIC DNA]</scope>
    <source>
        <strain evidence="3 4">JCM 16009</strain>
    </source>
</reference>
<organism evidence="3 4">
    <name type="scientific">Pseudonocardia ailaonensis</name>
    <dbReference type="NCBI Taxonomy" id="367279"/>
    <lineage>
        <taxon>Bacteria</taxon>
        <taxon>Bacillati</taxon>
        <taxon>Actinomycetota</taxon>
        <taxon>Actinomycetes</taxon>
        <taxon>Pseudonocardiales</taxon>
        <taxon>Pseudonocardiaceae</taxon>
        <taxon>Pseudonocardia</taxon>
    </lineage>
</organism>
<evidence type="ECO:0000259" key="2">
    <source>
        <dbReference type="Pfam" id="PF04909"/>
    </source>
</evidence>
<dbReference type="SUPFAM" id="SSF51556">
    <property type="entry name" value="Metallo-dependent hydrolases"/>
    <property type="match status" value="1"/>
</dbReference>
<name>A0ABN2MUR9_9PSEU</name>
<dbReference type="InterPro" id="IPR032466">
    <property type="entry name" value="Metal_Hydrolase"/>
</dbReference>
<dbReference type="Proteomes" id="UP001500449">
    <property type="component" value="Unassembled WGS sequence"/>
</dbReference>
<dbReference type="Pfam" id="PF04909">
    <property type="entry name" value="Amidohydro_2"/>
    <property type="match status" value="1"/>
</dbReference>
<dbReference type="Gene3D" id="3.20.20.140">
    <property type="entry name" value="Metal-dependent hydrolases"/>
    <property type="match status" value="1"/>
</dbReference>